<dbReference type="InterPro" id="IPR026270">
    <property type="entry name" value="SRP72"/>
</dbReference>
<accession>A0A6P6S2P4</accession>
<feature type="domain" description="Signal recognition particle SRP72 subunit RNA-binding" evidence="7">
    <location>
        <begin position="47"/>
        <end position="88"/>
    </location>
</feature>
<evidence type="ECO:0000256" key="4">
    <source>
        <dbReference type="ARBA" id="ARBA00022824"/>
    </source>
</evidence>
<dbReference type="AlphaFoldDB" id="A0A6P6S2P4"/>
<dbReference type="GeneID" id="113147507"/>
<keyword evidence="5" id="KW-0687">Ribonucleoprotein</keyword>
<dbReference type="Pfam" id="PF08492">
    <property type="entry name" value="SRP72"/>
    <property type="match status" value="1"/>
</dbReference>
<feature type="compositionally biased region" description="Basic and acidic residues" evidence="6">
    <location>
        <begin position="73"/>
        <end position="85"/>
    </location>
</feature>
<feature type="compositionally biased region" description="Low complexity" evidence="6">
    <location>
        <begin position="119"/>
        <end position="135"/>
    </location>
</feature>
<evidence type="ECO:0000313" key="9">
    <source>
        <dbReference type="RefSeq" id="XP_026194069.1"/>
    </source>
</evidence>
<dbReference type="Proteomes" id="UP000515125">
    <property type="component" value="Unplaced"/>
</dbReference>
<evidence type="ECO:0000256" key="2">
    <source>
        <dbReference type="ARBA" id="ARBA00004496"/>
    </source>
</evidence>
<comment type="subcellular location">
    <subcellularLocation>
        <location evidence="2">Cytoplasm</location>
    </subcellularLocation>
    <subcellularLocation>
        <location evidence="1">Endoplasmic reticulum</location>
    </subcellularLocation>
</comment>
<dbReference type="OrthoDB" id="354819at2759"/>
<keyword evidence="4" id="KW-0256">Endoplasmic reticulum</keyword>
<feature type="compositionally biased region" description="Low complexity" evidence="6">
    <location>
        <begin position="186"/>
        <end position="195"/>
    </location>
</feature>
<dbReference type="PANTHER" id="PTHR14094:SF9">
    <property type="entry name" value="SIGNAL RECOGNITION PARTICLE SUBUNIT SRP72"/>
    <property type="match status" value="1"/>
</dbReference>
<dbReference type="PANTHER" id="PTHR14094">
    <property type="entry name" value="SIGNAL RECOGNITION PARTICLE 72"/>
    <property type="match status" value="1"/>
</dbReference>
<name>A0A6P6S2P4_9EIME</name>
<evidence type="ECO:0000256" key="5">
    <source>
        <dbReference type="ARBA" id="ARBA00023274"/>
    </source>
</evidence>
<feature type="region of interest" description="Disordered" evidence="6">
    <location>
        <begin position="19"/>
        <end position="140"/>
    </location>
</feature>
<feature type="compositionally biased region" description="Basic residues" evidence="6">
    <location>
        <begin position="86"/>
        <end position="95"/>
    </location>
</feature>
<dbReference type="InterPro" id="IPR013699">
    <property type="entry name" value="Signal_recog_part_SRP72_RNA-bd"/>
</dbReference>
<evidence type="ECO:0000313" key="8">
    <source>
        <dbReference type="Proteomes" id="UP000515125"/>
    </source>
</evidence>
<evidence type="ECO:0000256" key="1">
    <source>
        <dbReference type="ARBA" id="ARBA00004240"/>
    </source>
</evidence>
<feature type="compositionally biased region" description="Basic residues" evidence="6">
    <location>
        <begin position="49"/>
        <end position="59"/>
    </location>
</feature>
<evidence type="ECO:0000256" key="6">
    <source>
        <dbReference type="SAM" id="MobiDB-lite"/>
    </source>
</evidence>
<sequence length="256" mass="27873">MRYLPQSVNLIDGEEVEMRRLPPTTRGRRCPLATPGEAAQEGAGSHLAERRKRKKKIRYPKGWDPSKPQLPPDPERWKPKHERSGYKKMLRRRKECGRGGAQGTLAPGAAEATTGFRETGPTTAKTKAATDGSTARTQSSKRGLIVTNAVAFMPYYGTSASELQCKLRTQLSDRAISTEPQLNPGHTPTHTNTNPSQESQGNSAFAAAFIAIVVFNGKRTNGRCATVASRTLDTLCVFTGPETAVKSSSYFLSHSV</sequence>
<keyword evidence="3" id="KW-0963">Cytoplasm</keyword>
<evidence type="ECO:0000256" key="3">
    <source>
        <dbReference type="ARBA" id="ARBA00022490"/>
    </source>
</evidence>
<evidence type="ECO:0000259" key="7">
    <source>
        <dbReference type="Pfam" id="PF08492"/>
    </source>
</evidence>
<dbReference type="RefSeq" id="XP_026194069.1">
    <property type="nucleotide sequence ID" value="XM_026338284.1"/>
</dbReference>
<dbReference type="GO" id="GO:0008312">
    <property type="term" value="F:7S RNA binding"/>
    <property type="evidence" value="ECO:0007669"/>
    <property type="project" value="InterPro"/>
</dbReference>
<protein>
    <submittedName>
        <fullName evidence="9">Signal recognition particle subunit SRP72-like</fullName>
    </submittedName>
</protein>
<proteinExistence type="predicted"/>
<dbReference type="GO" id="GO:0005786">
    <property type="term" value="C:signal recognition particle, endoplasmic reticulum targeting"/>
    <property type="evidence" value="ECO:0007669"/>
    <property type="project" value="TreeGrafter"/>
</dbReference>
<gene>
    <name evidence="9" type="primary">LOC113147507</name>
</gene>
<dbReference type="GO" id="GO:0005783">
    <property type="term" value="C:endoplasmic reticulum"/>
    <property type="evidence" value="ECO:0007669"/>
    <property type="project" value="UniProtKB-SubCell"/>
</dbReference>
<feature type="region of interest" description="Disordered" evidence="6">
    <location>
        <begin position="177"/>
        <end position="200"/>
    </location>
</feature>
<dbReference type="GO" id="GO:0006614">
    <property type="term" value="P:SRP-dependent cotranslational protein targeting to membrane"/>
    <property type="evidence" value="ECO:0007669"/>
    <property type="project" value="InterPro"/>
</dbReference>
<reference evidence="9" key="1">
    <citation type="submission" date="2025-08" db="UniProtKB">
        <authorList>
            <consortium name="RefSeq"/>
        </authorList>
    </citation>
    <scope>IDENTIFICATION</scope>
</reference>
<dbReference type="GO" id="GO:0043022">
    <property type="term" value="F:ribosome binding"/>
    <property type="evidence" value="ECO:0007669"/>
    <property type="project" value="TreeGrafter"/>
</dbReference>
<keyword evidence="8" id="KW-1185">Reference proteome</keyword>
<organism evidence="8 9">
    <name type="scientific">Cyclospora cayetanensis</name>
    <dbReference type="NCBI Taxonomy" id="88456"/>
    <lineage>
        <taxon>Eukaryota</taxon>
        <taxon>Sar</taxon>
        <taxon>Alveolata</taxon>
        <taxon>Apicomplexa</taxon>
        <taxon>Conoidasida</taxon>
        <taxon>Coccidia</taxon>
        <taxon>Eucoccidiorida</taxon>
        <taxon>Eimeriorina</taxon>
        <taxon>Eimeriidae</taxon>
        <taxon>Cyclospora</taxon>
    </lineage>
</organism>